<evidence type="ECO:0000313" key="1">
    <source>
        <dbReference type="EMBL" id="GMS98139.1"/>
    </source>
</evidence>
<accession>A0AAV5TUI7</accession>
<proteinExistence type="predicted"/>
<evidence type="ECO:0000313" key="2">
    <source>
        <dbReference type="EMBL" id="GMS98140.1"/>
    </source>
</evidence>
<keyword evidence="3" id="KW-1185">Reference proteome</keyword>
<sequence>MEILNFVVCFLTLRIMRVSSHTRQDAYTVLRRCCVLLSLLSQQLILFGPVFLEPIIGKAVRVFSRNSKFQSSDI</sequence>
<dbReference type="EMBL" id="BTSX01000005">
    <property type="protein sequence ID" value="GMS98139.1"/>
    <property type="molecule type" value="Genomic_DNA"/>
</dbReference>
<name>A0AAV5TUI7_9BILA</name>
<dbReference type="AlphaFoldDB" id="A0AAV5TUI7"/>
<gene>
    <name evidence="1" type="ORF">PENTCL1PPCAC_20314</name>
    <name evidence="2" type="ORF">PENTCL1PPCAC_20315</name>
</gene>
<evidence type="ECO:0000313" key="3">
    <source>
        <dbReference type="Proteomes" id="UP001432027"/>
    </source>
</evidence>
<protein>
    <recommendedName>
        <fullName evidence="4">G protein-coupled receptor</fullName>
    </recommendedName>
</protein>
<dbReference type="Proteomes" id="UP001432027">
    <property type="component" value="Unassembled WGS sequence"/>
</dbReference>
<evidence type="ECO:0008006" key="4">
    <source>
        <dbReference type="Google" id="ProtNLM"/>
    </source>
</evidence>
<reference evidence="2" key="1">
    <citation type="submission" date="2023-10" db="EMBL/GenBank/DDBJ databases">
        <title>Genome assembly of Pristionchus species.</title>
        <authorList>
            <person name="Yoshida K."/>
            <person name="Sommer R.J."/>
        </authorList>
    </citation>
    <scope>NUCLEOTIDE SEQUENCE</scope>
    <source>
        <strain evidence="2">RS0144</strain>
    </source>
</reference>
<dbReference type="EMBL" id="BTSX01000005">
    <property type="protein sequence ID" value="GMS98140.1"/>
    <property type="molecule type" value="Genomic_DNA"/>
</dbReference>
<comment type="caution">
    <text evidence="2">The sequence shown here is derived from an EMBL/GenBank/DDBJ whole genome shotgun (WGS) entry which is preliminary data.</text>
</comment>
<organism evidence="2 3">
    <name type="scientific">Pristionchus entomophagus</name>
    <dbReference type="NCBI Taxonomy" id="358040"/>
    <lineage>
        <taxon>Eukaryota</taxon>
        <taxon>Metazoa</taxon>
        <taxon>Ecdysozoa</taxon>
        <taxon>Nematoda</taxon>
        <taxon>Chromadorea</taxon>
        <taxon>Rhabditida</taxon>
        <taxon>Rhabditina</taxon>
        <taxon>Diplogasteromorpha</taxon>
        <taxon>Diplogasteroidea</taxon>
        <taxon>Neodiplogasteridae</taxon>
        <taxon>Pristionchus</taxon>
    </lineage>
</organism>